<dbReference type="EMBL" id="JGCY01000356">
    <property type="protein sequence ID" value="EXY73601.1"/>
    <property type="molecule type" value="Genomic_DNA"/>
</dbReference>
<sequence length="48" mass="5562">MFACKYKYCFLFSVVSAGIYLKKGFFCQFEMFAPERANRDGEGEKSLC</sequence>
<organism evidence="1 2">
    <name type="scientific">Bacteroides fragilis str. 3988T(B)14</name>
    <dbReference type="NCBI Taxonomy" id="1339315"/>
    <lineage>
        <taxon>Bacteria</taxon>
        <taxon>Pseudomonadati</taxon>
        <taxon>Bacteroidota</taxon>
        <taxon>Bacteroidia</taxon>
        <taxon>Bacteroidales</taxon>
        <taxon>Bacteroidaceae</taxon>
        <taxon>Bacteroides</taxon>
    </lineage>
</organism>
<name>A0A015TSL0_BACFG</name>
<dbReference type="AlphaFoldDB" id="A0A015TSL0"/>
<gene>
    <name evidence="1" type="ORF">M124_2748</name>
</gene>
<comment type="caution">
    <text evidence="1">The sequence shown here is derived from an EMBL/GenBank/DDBJ whole genome shotgun (WGS) entry which is preliminary data.</text>
</comment>
<evidence type="ECO:0000313" key="1">
    <source>
        <dbReference type="EMBL" id="EXY73601.1"/>
    </source>
</evidence>
<reference evidence="1 2" key="1">
    <citation type="submission" date="2014-02" db="EMBL/GenBank/DDBJ databases">
        <authorList>
            <person name="Sears C."/>
            <person name="Carroll K."/>
            <person name="Sack B.R."/>
            <person name="Qadri F."/>
            <person name="Myers L.L."/>
            <person name="Chung G.-T."/>
            <person name="Escheverria P."/>
            <person name="Fraser C.M."/>
            <person name="Sadzewicz L."/>
            <person name="Shefchek K.A."/>
            <person name="Tallon L."/>
            <person name="Das S.P."/>
            <person name="Daugherty S."/>
            <person name="Mongodin E.F."/>
        </authorList>
    </citation>
    <scope>NUCLEOTIDE SEQUENCE [LARGE SCALE GENOMIC DNA]</scope>
    <source>
        <strain evidence="2">3988T(B)14</strain>
    </source>
</reference>
<accession>A0A015TSL0</accession>
<dbReference type="Proteomes" id="UP000020529">
    <property type="component" value="Unassembled WGS sequence"/>
</dbReference>
<evidence type="ECO:0000313" key="2">
    <source>
        <dbReference type="Proteomes" id="UP000020529"/>
    </source>
</evidence>
<protein>
    <submittedName>
        <fullName evidence="1">Uncharacterized protein</fullName>
    </submittedName>
</protein>
<proteinExistence type="predicted"/>